<sequence>MRRPWLGGALEDAPQCDTESEAEAADDVDTRRPLRVLAAVSRALGSLGRGAVAGADGPGDDPDRGDAAPMAAASYSAVHQRQLGPQSLRGGASMRTLRHIPADDKHAWECFSDMWRNEALFSGDFVSFYHSYSSAALIYEVQAALATVLADFDSRNAPLPRLFAGDFADTPDVASLVERFSADFAGHKRDHDEGFRKVALSAVCSCAARGPELSVAKVWHRGYTCKDVKFSGILRDVLVRSGFPEAVASALLPAIVALAGETGLDAAPFGGQPCLSGNAGHLLQIFVRRDLVDELAYASLPYGVLDEERMPLSSWLNGDNNFNFGQARLLASPDVFMDQSRVRMHVFSADPTFNLKRRSFQRRLQRMLSKEINAHGFRHEATKLIRAKQV</sequence>
<gene>
    <name evidence="2" type="ORF">BRAN1462_LOCUS35059</name>
</gene>
<dbReference type="AlphaFoldDB" id="A0A7S2L2E3"/>
<feature type="region of interest" description="Disordered" evidence="1">
    <location>
        <begin position="1"/>
        <end position="29"/>
    </location>
</feature>
<proteinExistence type="predicted"/>
<reference evidence="2" key="1">
    <citation type="submission" date="2021-01" db="EMBL/GenBank/DDBJ databases">
        <authorList>
            <person name="Corre E."/>
            <person name="Pelletier E."/>
            <person name="Niang G."/>
            <person name="Scheremetjew M."/>
            <person name="Finn R."/>
            <person name="Kale V."/>
            <person name="Holt S."/>
            <person name="Cochrane G."/>
            <person name="Meng A."/>
            <person name="Brown T."/>
            <person name="Cohen L."/>
        </authorList>
    </citation>
    <scope>NUCLEOTIDE SEQUENCE</scope>
    <source>
        <strain evidence="2">RCC3387</strain>
    </source>
</reference>
<organism evidence="2">
    <name type="scientific">Zooxanthella nutricula</name>
    <dbReference type="NCBI Taxonomy" id="1333877"/>
    <lineage>
        <taxon>Eukaryota</taxon>
        <taxon>Sar</taxon>
        <taxon>Alveolata</taxon>
        <taxon>Dinophyceae</taxon>
        <taxon>Peridiniales</taxon>
        <taxon>Peridiniales incertae sedis</taxon>
        <taxon>Zooxanthella</taxon>
    </lineage>
</organism>
<evidence type="ECO:0000313" key="2">
    <source>
        <dbReference type="EMBL" id="CAD9592587.1"/>
    </source>
</evidence>
<protein>
    <submittedName>
        <fullName evidence="2">Uncharacterized protein</fullName>
    </submittedName>
</protein>
<feature type="compositionally biased region" description="Acidic residues" evidence="1">
    <location>
        <begin position="18"/>
        <end position="27"/>
    </location>
</feature>
<accession>A0A7S2L2E3</accession>
<evidence type="ECO:0000256" key="1">
    <source>
        <dbReference type="SAM" id="MobiDB-lite"/>
    </source>
</evidence>
<name>A0A7S2L2E3_9DINO</name>
<dbReference type="EMBL" id="HBGW01055239">
    <property type="protein sequence ID" value="CAD9592587.1"/>
    <property type="molecule type" value="Transcribed_RNA"/>
</dbReference>